<evidence type="ECO:0000256" key="2">
    <source>
        <dbReference type="ARBA" id="ARBA00012000"/>
    </source>
</evidence>
<organism evidence="6 7">
    <name type="scientific">Psychrobacter saeujeotis</name>
    <dbReference type="NCBI Taxonomy" id="3143436"/>
    <lineage>
        <taxon>Bacteria</taxon>
        <taxon>Pseudomonadati</taxon>
        <taxon>Pseudomonadota</taxon>
        <taxon>Gammaproteobacteria</taxon>
        <taxon>Moraxellales</taxon>
        <taxon>Moraxellaceae</taxon>
        <taxon>Psychrobacter</taxon>
    </lineage>
</organism>
<dbReference type="Gene3D" id="1.10.340.30">
    <property type="entry name" value="Hypothetical protein, domain 2"/>
    <property type="match status" value="1"/>
</dbReference>
<gene>
    <name evidence="6" type="ORF">AAIR29_05505</name>
</gene>
<name>A0ABU9X7A1_9GAMM</name>
<evidence type="ECO:0000313" key="7">
    <source>
        <dbReference type="Proteomes" id="UP001461960"/>
    </source>
</evidence>
<comment type="caution">
    <text evidence="6">The sequence shown here is derived from an EMBL/GenBank/DDBJ whole genome shotgun (WGS) entry which is preliminary data.</text>
</comment>
<comment type="catalytic activity">
    <reaction evidence="1">
        <text>Hydrolysis of alkylated DNA, releasing 3-methyladenine, 3-methylguanine, 7-methylguanine and 7-methyladenine.</text>
        <dbReference type="EC" id="3.2.2.21"/>
    </reaction>
</comment>
<dbReference type="EMBL" id="JBDGHN010000002">
    <property type="protein sequence ID" value="MEN2751088.1"/>
    <property type="molecule type" value="Genomic_DNA"/>
</dbReference>
<dbReference type="CDD" id="cd00056">
    <property type="entry name" value="ENDO3c"/>
    <property type="match status" value="1"/>
</dbReference>
<evidence type="ECO:0000256" key="4">
    <source>
        <dbReference type="ARBA" id="ARBA00023204"/>
    </source>
</evidence>
<dbReference type="InterPro" id="IPR011257">
    <property type="entry name" value="DNA_glycosylase"/>
</dbReference>
<dbReference type="InterPro" id="IPR051912">
    <property type="entry name" value="Alkylbase_DNA_Glycosylase/TA"/>
</dbReference>
<feature type="domain" description="HhH-GPD" evidence="5">
    <location>
        <begin position="53"/>
        <end position="202"/>
    </location>
</feature>
<dbReference type="Gene3D" id="1.10.1670.40">
    <property type="match status" value="1"/>
</dbReference>
<dbReference type="InterPro" id="IPR003265">
    <property type="entry name" value="HhH-GPD_domain"/>
</dbReference>
<dbReference type="EC" id="3.2.2.21" evidence="2"/>
<proteinExistence type="predicted"/>
<sequence>MNIQTIENSEELKNHISALIAIEPRFAAAYEQVGVPNLRHNAGGFKQLMRAMVGQQLSVTAAASIWQRLVDANLTNPQKITEATDEALREQGLSKQKTRYVRSLVEHNIDFAILETMSNETVIKTLTAVTGIGRWTAEMYLLFSLKRADVLAVDDLAIKVAAMTLLDLPERPTPKLLNNLTQDWSPHRSAASLLLWSYYGSLRNKTAIPL</sequence>
<evidence type="ECO:0000256" key="3">
    <source>
        <dbReference type="ARBA" id="ARBA00022763"/>
    </source>
</evidence>
<protein>
    <recommendedName>
        <fullName evidence="2">DNA-3-methyladenine glycosylase II</fullName>
        <ecNumber evidence="2">3.2.2.21</ecNumber>
    </recommendedName>
</protein>
<evidence type="ECO:0000256" key="1">
    <source>
        <dbReference type="ARBA" id="ARBA00000086"/>
    </source>
</evidence>
<dbReference type="Pfam" id="PF00730">
    <property type="entry name" value="HhH-GPD"/>
    <property type="match status" value="1"/>
</dbReference>
<dbReference type="SUPFAM" id="SSF48150">
    <property type="entry name" value="DNA-glycosylase"/>
    <property type="match status" value="1"/>
</dbReference>
<evidence type="ECO:0000313" key="6">
    <source>
        <dbReference type="EMBL" id="MEN2751088.1"/>
    </source>
</evidence>
<keyword evidence="3" id="KW-0227">DNA damage</keyword>
<accession>A0ABU9X7A1</accession>
<dbReference type="SMART" id="SM00478">
    <property type="entry name" value="ENDO3c"/>
    <property type="match status" value="1"/>
</dbReference>
<evidence type="ECO:0000259" key="5">
    <source>
        <dbReference type="SMART" id="SM00478"/>
    </source>
</evidence>
<reference evidence="6 7" key="1">
    <citation type="submission" date="2024-05" db="EMBL/GenBank/DDBJ databases">
        <authorList>
            <person name="Kim H.-Y."/>
            <person name="Kim E."/>
            <person name="Cai Y."/>
            <person name="Yang S.-M."/>
            <person name="Lee W."/>
        </authorList>
    </citation>
    <scope>NUCLEOTIDE SEQUENCE [LARGE SCALE GENOMIC DNA]</scope>
    <source>
        <strain evidence="6 7">FBL11</strain>
    </source>
</reference>
<dbReference type="PANTHER" id="PTHR43003">
    <property type="entry name" value="DNA-3-METHYLADENINE GLYCOSYLASE"/>
    <property type="match status" value="1"/>
</dbReference>
<dbReference type="RefSeq" id="WP_299220266.1">
    <property type="nucleotide sequence ID" value="NZ_JBDGHN010000002.1"/>
</dbReference>
<dbReference type="Proteomes" id="UP001461960">
    <property type="component" value="Unassembled WGS sequence"/>
</dbReference>
<dbReference type="PANTHER" id="PTHR43003:SF5">
    <property type="entry name" value="DNA-3-METHYLADENINE GLYCOSYLASE"/>
    <property type="match status" value="1"/>
</dbReference>
<keyword evidence="4" id="KW-0234">DNA repair</keyword>
<keyword evidence="7" id="KW-1185">Reference proteome</keyword>